<dbReference type="AlphaFoldDB" id="A0A2Z2P1N6"/>
<dbReference type="OrthoDB" id="6402665at2"/>
<protein>
    <recommendedName>
        <fullName evidence="5">DUF3592 domain-containing protein</fullName>
    </recommendedName>
</protein>
<gene>
    <name evidence="3" type="ORF">IMCC3135_17210</name>
</gene>
<evidence type="ECO:0000313" key="4">
    <source>
        <dbReference type="Proteomes" id="UP000250079"/>
    </source>
</evidence>
<dbReference type="RefSeq" id="WP_088918692.1">
    <property type="nucleotide sequence ID" value="NZ_CP018632.1"/>
</dbReference>
<dbReference type="KEGG" id="gai:IMCC3135_17210"/>
<reference evidence="3 4" key="1">
    <citation type="submission" date="2016-12" db="EMBL/GenBank/DDBJ databases">
        <authorList>
            <person name="Song W.-J."/>
            <person name="Kurnit D.M."/>
        </authorList>
    </citation>
    <scope>NUCLEOTIDE SEQUENCE [LARGE SCALE GENOMIC DNA]</scope>
    <source>
        <strain evidence="3 4">IMCC3135</strain>
    </source>
</reference>
<dbReference type="Proteomes" id="UP000250079">
    <property type="component" value="Chromosome"/>
</dbReference>
<feature type="transmembrane region" description="Helical" evidence="2">
    <location>
        <begin position="61"/>
        <end position="80"/>
    </location>
</feature>
<keyword evidence="4" id="KW-1185">Reference proteome</keyword>
<dbReference type="EMBL" id="CP018632">
    <property type="protein sequence ID" value="ASJ73524.1"/>
    <property type="molecule type" value="Genomic_DNA"/>
</dbReference>
<keyword evidence="2" id="KW-0472">Membrane</keyword>
<feature type="region of interest" description="Disordered" evidence="1">
    <location>
        <begin position="1"/>
        <end position="23"/>
    </location>
</feature>
<name>A0A2Z2P1N6_9GAMM</name>
<evidence type="ECO:0000313" key="3">
    <source>
        <dbReference type="EMBL" id="ASJ73524.1"/>
    </source>
</evidence>
<evidence type="ECO:0000256" key="1">
    <source>
        <dbReference type="SAM" id="MobiDB-lite"/>
    </source>
</evidence>
<sequence length="411" mass="45377">MDEDSNTDRQSVLQPENRNGINSDQRTEHWPLVLLGSCFFATGAVVLVIFLPDAIRDGDYGVLFCLLFLIAGAGFLYQAFKIHGNYRRFGSTQLFLDPGNPGVGGQLGGRFSLIAQNNSEIINSTIPSWATLACIRKSKGGRRSPTTYVVLWQENVPVYLKQVAHGVDASFLIDIPKTCTATKKLDKRSFIMWKVTVEADFSSVNPGKFERSWEVVVGNNGSQSHEIDIPQSFLERAAQQSQDFVEAVVLEQVSMTEDSHQINVHSKAARASDGGVVGMGFGAISIGVGFYMASQNSIFGYLFILLGAAVFFFSLYRMGKIIDVSIDKQSWELKTQESFFGYVYAEHQGGLFDADKLGLKKVDSRTSQNKKTEYFAVEYEANGKTIRIADEVVGEDAALALMDAVVERCSR</sequence>
<keyword evidence="2" id="KW-0812">Transmembrane</keyword>
<proteinExistence type="predicted"/>
<feature type="transmembrane region" description="Helical" evidence="2">
    <location>
        <begin position="32"/>
        <end position="55"/>
    </location>
</feature>
<feature type="compositionally biased region" description="Polar residues" evidence="1">
    <location>
        <begin position="8"/>
        <end position="23"/>
    </location>
</feature>
<evidence type="ECO:0008006" key="5">
    <source>
        <dbReference type="Google" id="ProtNLM"/>
    </source>
</evidence>
<evidence type="ECO:0000256" key="2">
    <source>
        <dbReference type="SAM" id="Phobius"/>
    </source>
</evidence>
<feature type="transmembrane region" description="Helical" evidence="2">
    <location>
        <begin position="298"/>
        <end position="316"/>
    </location>
</feature>
<feature type="transmembrane region" description="Helical" evidence="2">
    <location>
        <begin position="274"/>
        <end position="292"/>
    </location>
</feature>
<organism evidence="3 4">
    <name type="scientific">Granulosicoccus antarcticus IMCC3135</name>
    <dbReference type="NCBI Taxonomy" id="1192854"/>
    <lineage>
        <taxon>Bacteria</taxon>
        <taxon>Pseudomonadati</taxon>
        <taxon>Pseudomonadota</taxon>
        <taxon>Gammaproteobacteria</taxon>
        <taxon>Chromatiales</taxon>
        <taxon>Granulosicoccaceae</taxon>
        <taxon>Granulosicoccus</taxon>
    </lineage>
</organism>
<accession>A0A2Z2P1N6</accession>
<keyword evidence="2" id="KW-1133">Transmembrane helix</keyword>